<evidence type="ECO:0000256" key="1">
    <source>
        <dbReference type="SAM" id="MobiDB-lite"/>
    </source>
</evidence>
<evidence type="ECO:0000313" key="3">
    <source>
        <dbReference type="Proteomes" id="UP001430953"/>
    </source>
</evidence>
<keyword evidence="3" id="KW-1185">Reference proteome</keyword>
<dbReference type="EMBL" id="JADYXP020000022">
    <property type="protein sequence ID" value="KAL0103022.1"/>
    <property type="molecule type" value="Genomic_DNA"/>
</dbReference>
<protein>
    <submittedName>
        <fullName evidence="2">Uncharacterized protein</fullName>
    </submittedName>
</protein>
<comment type="caution">
    <text evidence="2">The sequence shown here is derived from an EMBL/GenBank/DDBJ whole genome shotgun (WGS) entry which is preliminary data.</text>
</comment>
<organism evidence="2 3">
    <name type="scientific">Cardiocondyla obscurior</name>
    <dbReference type="NCBI Taxonomy" id="286306"/>
    <lineage>
        <taxon>Eukaryota</taxon>
        <taxon>Metazoa</taxon>
        <taxon>Ecdysozoa</taxon>
        <taxon>Arthropoda</taxon>
        <taxon>Hexapoda</taxon>
        <taxon>Insecta</taxon>
        <taxon>Pterygota</taxon>
        <taxon>Neoptera</taxon>
        <taxon>Endopterygota</taxon>
        <taxon>Hymenoptera</taxon>
        <taxon>Apocrita</taxon>
        <taxon>Aculeata</taxon>
        <taxon>Formicoidea</taxon>
        <taxon>Formicidae</taxon>
        <taxon>Myrmicinae</taxon>
        <taxon>Cardiocondyla</taxon>
    </lineage>
</organism>
<proteinExistence type="predicted"/>
<gene>
    <name evidence="2" type="ORF">PUN28_018372</name>
</gene>
<sequence>MRREGKEEERRGAPSDRETPRERVSALGELQGGLSLFLARSGCARHTDSLRGVYFYSGHRGAGQLVNRHSGIDALARVRSARPPRVPCALPLLSFTGPRCPRNHRRLPPPSPPLSLSITVQRPETLMS</sequence>
<accession>A0AAW2EIK9</accession>
<dbReference type="Proteomes" id="UP001430953">
    <property type="component" value="Unassembled WGS sequence"/>
</dbReference>
<dbReference type="AlphaFoldDB" id="A0AAW2EIK9"/>
<reference evidence="2 3" key="1">
    <citation type="submission" date="2023-03" db="EMBL/GenBank/DDBJ databases">
        <title>High recombination rates correlate with genetic variation in Cardiocondyla obscurior ants.</title>
        <authorList>
            <person name="Errbii M."/>
        </authorList>
    </citation>
    <scope>NUCLEOTIDE SEQUENCE [LARGE SCALE GENOMIC DNA]</scope>
    <source>
        <strain evidence="2">Alpha-2009</strain>
        <tissue evidence="2">Whole body</tissue>
    </source>
</reference>
<name>A0AAW2EIK9_9HYME</name>
<feature type="region of interest" description="Disordered" evidence="1">
    <location>
        <begin position="1"/>
        <end position="23"/>
    </location>
</feature>
<evidence type="ECO:0000313" key="2">
    <source>
        <dbReference type="EMBL" id="KAL0103022.1"/>
    </source>
</evidence>